<feature type="transmembrane region" description="Helical" evidence="10">
    <location>
        <begin position="336"/>
        <end position="358"/>
    </location>
</feature>
<sequence length="397" mass="41869">MDLHGPVFLLLGAAFGLAYGFLLQRGDFCFTSAFRDLYAFRHTRVLQGIVTAVAVTTLGWGIALSAGWATPDRLWVPPVGWNSLLGGFLFGIAMYVAGGCASGTLYRAGMGYGQFWITLLGMGAGYYAFLRLFPTVLQPHFFKPLQIAGPVTLYRLLPWPPLLTALLAVAVLLAGVALVAGPGAIRRSLAELAGFFRQGPGVLLRLRSWDTRAVGLLLGLVSTLQFSLWTIWGITGPETRWVAVAWAAVDDPARVAANPYVASLFRGYPGLVPGPEEVLIAGIIAGAALSARLNGTFRWRRPRLRRLPNAVAGGFLLAFASRLTPGCNIGNLLSGLPALSLHSLLASAGIAAGIYTAWKIAHLRQAALLSSCRVEPATAGTGTGTPAKPAAAPPAGI</sequence>
<comment type="similarity">
    <text evidence="8">Belongs to the TsuA/YedE (TC 9.B.102) family.</text>
</comment>
<keyword evidence="7 10" id="KW-0472">Membrane</keyword>
<dbReference type="EMBL" id="AENY02000002">
    <property type="protein sequence ID" value="EKP95763.1"/>
    <property type="molecule type" value="Genomic_DNA"/>
</dbReference>
<dbReference type="PANTHER" id="PTHR30574:SF1">
    <property type="entry name" value="SULPHUR TRANSPORT DOMAIN-CONTAINING PROTEIN"/>
    <property type="match status" value="1"/>
</dbReference>
<evidence type="ECO:0000256" key="7">
    <source>
        <dbReference type="ARBA" id="ARBA00023136"/>
    </source>
</evidence>
<keyword evidence="4" id="KW-0997">Cell inner membrane</keyword>
<feature type="transmembrane region" description="Helical" evidence="10">
    <location>
        <begin position="278"/>
        <end position="295"/>
    </location>
</feature>
<feature type="transmembrane region" description="Helical" evidence="10">
    <location>
        <begin position="213"/>
        <end position="232"/>
    </location>
</feature>
<feature type="transmembrane region" description="Helical" evidence="10">
    <location>
        <begin position="307"/>
        <end position="324"/>
    </location>
</feature>
<evidence type="ECO:0000256" key="4">
    <source>
        <dbReference type="ARBA" id="ARBA00022519"/>
    </source>
</evidence>
<keyword evidence="3" id="KW-1003">Cell membrane</keyword>
<reference evidence="11" key="2">
    <citation type="submission" date="2012-10" db="EMBL/GenBank/DDBJ databases">
        <title>Improved high-quality draft of Thermaerobacter subterraneus C21, DSM 13965.</title>
        <authorList>
            <consortium name="DOE Joint Genome Institute"/>
            <person name="Eisen J."/>
            <person name="Huntemann M."/>
            <person name="Wei C.-L."/>
            <person name="Han J."/>
            <person name="Detter J.C."/>
            <person name="Han C."/>
            <person name="Tapia R."/>
            <person name="Chen A."/>
            <person name="Kyrpides N."/>
            <person name="Mavromatis K."/>
            <person name="Markowitz V."/>
            <person name="Szeto E."/>
            <person name="Ivanova N."/>
            <person name="Mikhailova N."/>
            <person name="Ovchinnikova G."/>
            <person name="Pagani I."/>
            <person name="Pati A."/>
            <person name="Goodwin L."/>
            <person name="Nordberg H.P."/>
            <person name="Cantor M.N."/>
            <person name="Hua S.X."/>
            <person name="Woyke T."/>
            <person name="Eisen J."/>
            <person name="Klenk H.-P."/>
        </authorList>
    </citation>
    <scope>NUCLEOTIDE SEQUENCE [LARGE SCALE GENOMIC DNA]</scope>
    <source>
        <strain evidence="11">DSM 13965</strain>
    </source>
</reference>
<dbReference type="Pfam" id="PF04143">
    <property type="entry name" value="Sulf_transp"/>
    <property type="match status" value="1"/>
</dbReference>
<dbReference type="eggNOG" id="COG2391">
    <property type="taxonomic scope" value="Bacteria"/>
</dbReference>
<keyword evidence="5 10" id="KW-0812">Transmembrane</keyword>
<dbReference type="GO" id="GO:0005886">
    <property type="term" value="C:plasma membrane"/>
    <property type="evidence" value="ECO:0007669"/>
    <property type="project" value="UniProtKB-SubCell"/>
</dbReference>
<feature type="transmembrane region" description="Helical" evidence="10">
    <location>
        <begin position="45"/>
        <end position="68"/>
    </location>
</feature>
<evidence type="ECO:0000256" key="8">
    <source>
        <dbReference type="ARBA" id="ARBA00035655"/>
    </source>
</evidence>
<dbReference type="OrthoDB" id="9794165at2"/>
<feature type="transmembrane region" description="Helical" evidence="10">
    <location>
        <begin position="88"/>
        <end position="108"/>
    </location>
</feature>
<accession>K6Q3A7</accession>
<evidence type="ECO:0000313" key="12">
    <source>
        <dbReference type="Proteomes" id="UP000005710"/>
    </source>
</evidence>
<feature type="transmembrane region" description="Helical" evidence="10">
    <location>
        <begin position="157"/>
        <end position="180"/>
    </location>
</feature>
<gene>
    <name evidence="11" type="ORF">ThesuDRAFT_01523</name>
</gene>
<reference evidence="11" key="1">
    <citation type="submission" date="2010-10" db="EMBL/GenBank/DDBJ databases">
        <authorList>
            <consortium name="US DOE Joint Genome Institute (JGI-PGF)"/>
            <person name="Lucas S."/>
            <person name="Copeland A."/>
            <person name="Lapidus A."/>
            <person name="Bruce D."/>
            <person name="Goodwin L."/>
            <person name="Pitluck S."/>
            <person name="Kyrpides N."/>
            <person name="Mavromatis K."/>
            <person name="Detter J.C."/>
            <person name="Han C."/>
            <person name="Land M."/>
            <person name="Hauser L."/>
            <person name="Markowitz V."/>
            <person name="Cheng J.-F."/>
            <person name="Hugenholtz P."/>
            <person name="Woyke T."/>
            <person name="Wu D."/>
            <person name="Pukall R."/>
            <person name="Wahrenburg C."/>
            <person name="Brambilla E."/>
            <person name="Klenk H.-P."/>
            <person name="Eisen J.A."/>
        </authorList>
    </citation>
    <scope>NUCLEOTIDE SEQUENCE [LARGE SCALE GENOMIC DNA]</scope>
    <source>
        <strain evidence="11">DSM 13965</strain>
    </source>
</reference>
<name>K6Q3A7_9FIRM</name>
<evidence type="ECO:0000256" key="1">
    <source>
        <dbReference type="ARBA" id="ARBA00004429"/>
    </source>
</evidence>
<feature type="region of interest" description="Disordered" evidence="9">
    <location>
        <begin position="378"/>
        <end position="397"/>
    </location>
</feature>
<evidence type="ECO:0000256" key="6">
    <source>
        <dbReference type="ARBA" id="ARBA00022989"/>
    </source>
</evidence>
<dbReference type="RefSeq" id="WP_006903795.1">
    <property type="nucleotide sequence ID" value="NZ_JH976535.1"/>
</dbReference>
<evidence type="ECO:0000256" key="9">
    <source>
        <dbReference type="SAM" id="MobiDB-lite"/>
    </source>
</evidence>
<dbReference type="STRING" id="867903.ThesuDRAFT_01523"/>
<dbReference type="PANTHER" id="PTHR30574">
    <property type="entry name" value="INNER MEMBRANE PROTEIN YEDE"/>
    <property type="match status" value="1"/>
</dbReference>
<evidence type="ECO:0000313" key="11">
    <source>
        <dbReference type="EMBL" id="EKP95763.1"/>
    </source>
</evidence>
<evidence type="ECO:0000256" key="3">
    <source>
        <dbReference type="ARBA" id="ARBA00022475"/>
    </source>
</evidence>
<keyword evidence="2" id="KW-0813">Transport</keyword>
<feature type="transmembrane region" description="Helical" evidence="10">
    <location>
        <begin position="6"/>
        <end position="24"/>
    </location>
</feature>
<dbReference type="Proteomes" id="UP000005710">
    <property type="component" value="Unassembled WGS sequence"/>
</dbReference>
<evidence type="ECO:0000256" key="2">
    <source>
        <dbReference type="ARBA" id="ARBA00022448"/>
    </source>
</evidence>
<proteinExistence type="inferred from homology"/>
<keyword evidence="6 10" id="KW-1133">Transmembrane helix</keyword>
<feature type="transmembrane region" description="Helical" evidence="10">
    <location>
        <begin position="115"/>
        <end position="137"/>
    </location>
</feature>
<evidence type="ECO:0000256" key="5">
    <source>
        <dbReference type="ARBA" id="ARBA00022692"/>
    </source>
</evidence>
<dbReference type="InterPro" id="IPR007272">
    <property type="entry name" value="Sulf_transp_TsuA/YedE"/>
</dbReference>
<organism evidence="11 12">
    <name type="scientific">Thermaerobacter subterraneus DSM 13965</name>
    <dbReference type="NCBI Taxonomy" id="867903"/>
    <lineage>
        <taxon>Bacteria</taxon>
        <taxon>Bacillati</taxon>
        <taxon>Bacillota</taxon>
        <taxon>Clostridia</taxon>
        <taxon>Eubacteriales</taxon>
        <taxon>Clostridiales Family XVII. Incertae Sedis</taxon>
        <taxon>Thermaerobacter</taxon>
    </lineage>
</organism>
<protein>
    <submittedName>
        <fullName evidence="11">Transporter component</fullName>
    </submittedName>
</protein>
<dbReference type="AlphaFoldDB" id="K6Q3A7"/>
<dbReference type="HOGENOM" id="CLU_050656_1_1_9"/>
<keyword evidence="12" id="KW-1185">Reference proteome</keyword>
<evidence type="ECO:0000256" key="10">
    <source>
        <dbReference type="SAM" id="Phobius"/>
    </source>
</evidence>
<comment type="caution">
    <text evidence="11">The sequence shown here is derived from an EMBL/GenBank/DDBJ whole genome shotgun (WGS) entry which is preliminary data.</text>
</comment>
<comment type="subcellular location">
    <subcellularLocation>
        <location evidence="1">Cell inner membrane</location>
        <topology evidence="1">Multi-pass membrane protein</topology>
    </subcellularLocation>
</comment>